<comment type="caution">
    <text evidence="3">The sequence shown here is derived from an EMBL/GenBank/DDBJ whole genome shotgun (WGS) entry which is preliminary data.</text>
</comment>
<reference evidence="3 4" key="1">
    <citation type="submission" date="2024-02" db="EMBL/GenBank/DDBJ databases">
        <title>De novo assembly and annotation of 12 fungi associated with fruit tree decline syndrome in Ontario, Canada.</title>
        <authorList>
            <person name="Sulman M."/>
            <person name="Ellouze W."/>
            <person name="Ilyukhin E."/>
        </authorList>
    </citation>
    <scope>NUCLEOTIDE SEQUENCE [LARGE SCALE GENOMIC DNA]</scope>
    <source>
        <strain evidence="3 4">M169</strain>
    </source>
</reference>
<feature type="transmembrane region" description="Helical" evidence="2">
    <location>
        <begin position="264"/>
        <end position="283"/>
    </location>
</feature>
<organism evidence="3 4">
    <name type="scientific">Diaporthe eres</name>
    <name type="common">Phomopsis oblonga</name>
    <dbReference type="NCBI Taxonomy" id="83184"/>
    <lineage>
        <taxon>Eukaryota</taxon>
        <taxon>Fungi</taxon>
        <taxon>Dikarya</taxon>
        <taxon>Ascomycota</taxon>
        <taxon>Pezizomycotina</taxon>
        <taxon>Sordariomycetes</taxon>
        <taxon>Sordariomycetidae</taxon>
        <taxon>Diaporthales</taxon>
        <taxon>Diaporthaceae</taxon>
        <taxon>Diaporthe</taxon>
        <taxon>Diaporthe eres species complex</taxon>
    </lineage>
</organism>
<sequence length="412" mass="45724">MMNTTLGPDDDAVYPGLQSKTLGTTSYLNNTLHDCQMGDLMVIFTSQQPASSAKLQIQTGPVYCKFDADIPVNITVEQSFSGTEFLFEQRSSLSQWTVYDFMQSSFNALMNEIHGLNDTIEYTGTTLGLKAADSGDITADDFFSTTIISPGQSASLVSPSNSSQDGEPFPLAQGDPGSLARLLDAFAKSYYSVVMWDLNFDKRTNAFASETSMDYLVSAINSATGNDTMTPTPILGSPDLVGNHARFEMQYICSVPQKKDTGSLIISVVVANIVLLCVFWNIFNWAALKYLRSRDPSWDVCRGCILHNESSRTRSRVMVMDLEKDPLCEDDDIALDMMPHGSQRGQRRDRQLWKKPRAWSESLGVKSSQSSLRTFICSEEGHVRGKSDDSSYSEEKSQRTYSEEKSQRILGN</sequence>
<keyword evidence="4" id="KW-1185">Reference proteome</keyword>
<accession>A0ABR1P5Z0</accession>
<gene>
    <name evidence="3" type="ORF">SLS63_007268</name>
</gene>
<feature type="region of interest" description="Disordered" evidence="1">
    <location>
        <begin position="382"/>
        <end position="412"/>
    </location>
</feature>
<evidence type="ECO:0000313" key="4">
    <source>
        <dbReference type="Proteomes" id="UP001430848"/>
    </source>
</evidence>
<evidence type="ECO:0000256" key="1">
    <source>
        <dbReference type="SAM" id="MobiDB-lite"/>
    </source>
</evidence>
<keyword evidence="2" id="KW-1133">Transmembrane helix</keyword>
<name>A0ABR1P5Z0_DIAER</name>
<keyword evidence="2" id="KW-0472">Membrane</keyword>
<evidence type="ECO:0000256" key="2">
    <source>
        <dbReference type="SAM" id="Phobius"/>
    </source>
</evidence>
<keyword evidence="2" id="KW-0812">Transmembrane</keyword>
<dbReference type="Proteomes" id="UP001430848">
    <property type="component" value="Unassembled WGS sequence"/>
</dbReference>
<evidence type="ECO:0000313" key="3">
    <source>
        <dbReference type="EMBL" id="KAK7727217.1"/>
    </source>
</evidence>
<dbReference type="EMBL" id="JAKNSF020000039">
    <property type="protein sequence ID" value="KAK7727217.1"/>
    <property type="molecule type" value="Genomic_DNA"/>
</dbReference>
<protein>
    <submittedName>
        <fullName evidence="3">Uncharacterized protein</fullName>
    </submittedName>
</protein>
<proteinExistence type="predicted"/>